<organism evidence="1 2">
    <name type="scientific">Thraustotheca clavata</name>
    <dbReference type="NCBI Taxonomy" id="74557"/>
    <lineage>
        <taxon>Eukaryota</taxon>
        <taxon>Sar</taxon>
        <taxon>Stramenopiles</taxon>
        <taxon>Oomycota</taxon>
        <taxon>Saprolegniomycetes</taxon>
        <taxon>Saprolegniales</taxon>
        <taxon>Achlyaceae</taxon>
        <taxon>Thraustotheca</taxon>
    </lineage>
</organism>
<proteinExistence type="predicted"/>
<dbReference type="EMBL" id="JNBS01002140">
    <property type="protein sequence ID" value="OQR95195.1"/>
    <property type="molecule type" value="Genomic_DNA"/>
</dbReference>
<evidence type="ECO:0000313" key="2">
    <source>
        <dbReference type="Proteomes" id="UP000243217"/>
    </source>
</evidence>
<dbReference type="Proteomes" id="UP000243217">
    <property type="component" value="Unassembled WGS sequence"/>
</dbReference>
<accession>A0A1V9ZB22</accession>
<gene>
    <name evidence="1" type="ORF">THRCLA_07997</name>
</gene>
<dbReference type="AlphaFoldDB" id="A0A1V9ZB22"/>
<comment type="caution">
    <text evidence="1">The sequence shown here is derived from an EMBL/GenBank/DDBJ whole genome shotgun (WGS) entry which is preliminary data.</text>
</comment>
<feature type="non-terminal residue" evidence="1">
    <location>
        <position position="232"/>
    </location>
</feature>
<reference evidence="1 2" key="1">
    <citation type="journal article" date="2014" name="Genome Biol. Evol.">
        <title>The secreted proteins of Achlya hypogyna and Thraustotheca clavata identify the ancestral oomycete secretome and reveal gene acquisitions by horizontal gene transfer.</title>
        <authorList>
            <person name="Misner I."/>
            <person name="Blouin N."/>
            <person name="Leonard G."/>
            <person name="Richards T.A."/>
            <person name="Lane C.E."/>
        </authorList>
    </citation>
    <scope>NUCLEOTIDE SEQUENCE [LARGE SCALE GENOMIC DNA]</scope>
    <source>
        <strain evidence="1 2">ATCC 34112</strain>
    </source>
</reference>
<sequence>MRILSSKIGISPPCIEQTKENRPMKAYLSQAFPWTHLINYPTSSNFTQFNQTTLELYQEAYNNNRLLMSTRNSIPQDQCLSTFILGLPGVLFYTDGIYNILCSLATMKETFDSKLWHNRALVQIHISYSYLFVYLTRSMVIEQVLIKYGHKAKAQPGRNWSYDVVWGDPTALVLMNPFIATAFTIDYWFSVDRIATSIMQMTQSGDSIEWFTYAALCITSIFLKRKGKEHDG</sequence>
<name>A0A1V9ZB22_9STRA</name>
<keyword evidence="2" id="KW-1185">Reference proteome</keyword>
<protein>
    <submittedName>
        <fullName evidence="1">Uncharacterized protein</fullName>
    </submittedName>
</protein>
<evidence type="ECO:0000313" key="1">
    <source>
        <dbReference type="EMBL" id="OQR95195.1"/>
    </source>
</evidence>